<dbReference type="Proteomes" id="UP000016930">
    <property type="component" value="Unassembled WGS sequence"/>
</dbReference>
<protein>
    <submittedName>
        <fullName evidence="2">Uncharacterized protein</fullName>
    </submittedName>
</protein>
<feature type="chain" id="PRO_5004024329" evidence="1">
    <location>
        <begin position="22"/>
        <end position="179"/>
    </location>
</feature>
<sequence>MFGRHRLAGSAIIWRVWRASAWRTRGYARTARCEGGPAQRTLHRADVFELEAGCELLVLARARAPSEALSDNVAKGSARRRHCTQCGALDVARVRAQQCAMRDARLPPTRWTAHESRPPGECWHWGSAERGALAPAAYDHAIRTASRRCLPCAWPAPALGNCTTNPTTCLADSHSNPPC</sequence>
<reference evidence="2 3" key="1">
    <citation type="journal article" date="2012" name="Proc. Natl. Acad. Sci. U.S.A.">
        <title>Comparative genomics of Ceriporiopsis subvermispora and Phanerochaete chrysosporium provide insight into selective ligninolysis.</title>
        <authorList>
            <person name="Fernandez-Fueyo E."/>
            <person name="Ruiz-Duenas F.J."/>
            <person name="Ferreira P."/>
            <person name="Floudas D."/>
            <person name="Hibbett D.S."/>
            <person name="Canessa P."/>
            <person name="Larrondo L.F."/>
            <person name="James T.Y."/>
            <person name="Seelenfreund D."/>
            <person name="Lobos S."/>
            <person name="Polanco R."/>
            <person name="Tello M."/>
            <person name="Honda Y."/>
            <person name="Watanabe T."/>
            <person name="Watanabe T."/>
            <person name="Ryu J.S."/>
            <person name="Kubicek C.P."/>
            <person name="Schmoll M."/>
            <person name="Gaskell J."/>
            <person name="Hammel K.E."/>
            <person name="St John F.J."/>
            <person name="Vanden Wymelenberg A."/>
            <person name="Sabat G."/>
            <person name="Splinter BonDurant S."/>
            <person name="Syed K."/>
            <person name="Yadav J.S."/>
            <person name="Doddapaneni H."/>
            <person name="Subramanian V."/>
            <person name="Lavin J.L."/>
            <person name="Oguiza J.A."/>
            <person name="Perez G."/>
            <person name="Pisabarro A.G."/>
            <person name="Ramirez L."/>
            <person name="Santoyo F."/>
            <person name="Master E."/>
            <person name="Coutinho P.M."/>
            <person name="Henrissat B."/>
            <person name="Lombard V."/>
            <person name="Magnuson J.K."/>
            <person name="Kuees U."/>
            <person name="Hori C."/>
            <person name="Igarashi K."/>
            <person name="Samejima M."/>
            <person name="Held B.W."/>
            <person name="Barry K.W."/>
            <person name="LaButti K.M."/>
            <person name="Lapidus A."/>
            <person name="Lindquist E.A."/>
            <person name="Lucas S.M."/>
            <person name="Riley R."/>
            <person name="Salamov A.A."/>
            <person name="Hoffmeister D."/>
            <person name="Schwenk D."/>
            <person name="Hadar Y."/>
            <person name="Yarden O."/>
            <person name="de Vries R.P."/>
            <person name="Wiebenga A."/>
            <person name="Stenlid J."/>
            <person name="Eastwood D."/>
            <person name="Grigoriev I.V."/>
            <person name="Berka R.M."/>
            <person name="Blanchette R.A."/>
            <person name="Kersten P."/>
            <person name="Martinez A.T."/>
            <person name="Vicuna R."/>
            <person name="Cullen D."/>
        </authorList>
    </citation>
    <scope>NUCLEOTIDE SEQUENCE [LARGE SCALE GENOMIC DNA]</scope>
    <source>
        <strain evidence="2 3">B</strain>
    </source>
</reference>
<dbReference type="HOGENOM" id="CLU_1503272_0_0_1"/>
<evidence type="ECO:0000313" key="2">
    <source>
        <dbReference type="EMBL" id="EMD30711.1"/>
    </source>
</evidence>
<organism evidence="2 3">
    <name type="scientific">Ceriporiopsis subvermispora (strain B)</name>
    <name type="common">White-rot fungus</name>
    <name type="synonym">Gelatoporia subvermispora</name>
    <dbReference type="NCBI Taxonomy" id="914234"/>
    <lineage>
        <taxon>Eukaryota</taxon>
        <taxon>Fungi</taxon>
        <taxon>Dikarya</taxon>
        <taxon>Basidiomycota</taxon>
        <taxon>Agaricomycotina</taxon>
        <taxon>Agaricomycetes</taxon>
        <taxon>Polyporales</taxon>
        <taxon>Gelatoporiaceae</taxon>
        <taxon>Gelatoporia</taxon>
    </lineage>
</organism>
<proteinExistence type="predicted"/>
<name>M2QW21_CERS8</name>
<gene>
    <name evidence="2" type="ORF">CERSUDRAFT_120337</name>
</gene>
<evidence type="ECO:0000256" key="1">
    <source>
        <dbReference type="SAM" id="SignalP"/>
    </source>
</evidence>
<evidence type="ECO:0000313" key="3">
    <source>
        <dbReference type="Proteomes" id="UP000016930"/>
    </source>
</evidence>
<accession>M2QW21</accession>
<dbReference type="EMBL" id="KB445874">
    <property type="protein sequence ID" value="EMD30711.1"/>
    <property type="molecule type" value="Genomic_DNA"/>
</dbReference>
<keyword evidence="1" id="KW-0732">Signal</keyword>
<keyword evidence="3" id="KW-1185">Reference proteome</keyword>
<dbReference type="AlphaFoldDB" id="M2QW21"/>
<feature type="signal peptide" evidence="1">
    <location>
        <begin position="1"/>
        <end position="21"/>
    </location>
</feature>